<sequence length="66" mass="7385">MKETVRSLGCHIPSQANGRQKDHHIAPEVKQRNHSAKLHGCHKATHEKNGEVEALLIIVQTKTSQK</sequence>
<dbReference type="Proteomes" id="UP000829196">
    <property type="component" value="Unassembled WGS sequence"/>
</dbReference>
<feature type="region of interest" description="Disordered" evidence="1">
    <location>
        <begin position="1"/>
        <end position="23"/>
    </location>
</feature>
<keyword evidence="3" id="KW-1185">Reference proteome</keyword>
<comment type="caution">
    <text evidence="2">The sequence shown here is derived from an EMBL/GenBank/DDBJ whole genome shotgun (WGS) entry which is preliminary data.</text>
</comment>
<protein>
    <submittedName>
        <fullName evidence="2">Uncharacterized protein</fullName>
    </submittedName>
</protein>
<evidence type="ECO:0000313" key="2">
    <source>
        <dbReference type="EMBL" id="KAI0516008.1"/>
    </source>
</evidence>
<evidence type="ECO:0000256" key="1">
    <source>
        <dbReference type="SAM" id="MobiDB-lite"/>
    </source>
</evidence>
<gene>
    <name evidence="2" type="ORF">KFK09_008680</name>
</gene>
<name>A0A8T3BNG6_DENNO</name>
<proteinExistence type="predicted"/>
<dbReference type="AlphaFoldDB" id="A0A8T3BNG6"/>
<accession>A0A8T3BNG6</accession>
<organism evidence="2 3">
    <name type="scientific">Dendrobium nobile</name>
    <name type="common">Orchid</name>
    <dbReference type="NCBI Taxonomy" id="94219"/>
    <lineage>
        <taxon>Eukaryota</taxon>
        <taxon>Viridiplantae</taxon>
        <taxon>Streptophyta</taxon>
        <taxon>Embryophyta</taxon>
        <taxon>Tracheophyta</taxon>
        <taxon>Spermatophyta</taxon>
        <taxon>Magnoliopsida</taxon>
        <taxon>Liliopsida</taxon>
        <taxon>Asparagales</taxon>
        <taxon>Orchidaceae</taxon>
        <taxon>Epidendroideae</taxon>
        <taxon>Malaxideae</taxon>
        <taxon>Dendrobiinae</taxon>
        <taxon>Dendrobium</taxon>
    </lineage>
</organism>
<evidence type="ECO:0000313" key="3">
    <source>
        <dbReference type="Proteomes" id="UP000829196"/>
    </source>
</evidence>
<dbReference type="EMBL" id="JAGYWB010000007">
    <property type="protein sequence ID" value="KAI0516008.1"/>
    <property type="molecule type" value="Genomic_DNA"/>
</dbReference>
<reference evidence="2" key="1">
    <citation type="journal article" date="2022" name="Front. Genet.">
        <title>Chromosome-Scale Assembly of the Dendrobium nobile Genome Provides Insights Into the Molecular Mechanism of the Biosynthesis of the Medicinal Active Ingredient of Dendrobium.</title>
        <authorList>
            <person name="Xu Q."/>
            <person name="Niu S.-C."/>
            <person name="Li K.-L."/>
            <person name="Zheng P.-J."/>
            <person name="Zhang X.-J."/>
            <person name="Jia Y."/>
            <person name="Liu Y."/>
            <person name="Niu Y.-X."/>
            <person name="Yu L.-H."/>
            <person name="Chen D.-F."/>
            <person name="Zhang G.-Q."/>
        </authorList>
    </citation>
    <scope>NUCLEOTIDE SEQUENCE</scope>
    <source>
        <tissue evidence="2">Leaf</tissue>
    </source>
</reference>